<gene>
    <name evidence="2" type="ORF">BU23DRAFT_499607</name>
</gene>
<feature type="transmembrane region" description="Helical" evidence="1">
    <location>
        <begin position="124"/>
        <end position="143"/>
    </location>
</feature>
<evidence type="ECO:0000256" key="1">
    <source>
        <dbReference type="SAM" id="Phobius"/>
    </source>
</evidence>
<dbReference type="AlphaFoldDB" id="A0A6A5VX33"/>
<name>A0A6A5VX33_9PLEO</name>
<accession>A0A6A5VX33</accession>
<feature type="transmembrane region" description="Helical" evidence="1">
    <location>
        <begin position="306"/>
        <end position="324"/>
    </location>
</feature>
<feature type="transmembrane region" description="Helical" evidence="1">
    <location>
        <begin position="163"/>
        <end position="190"/>
    </location>
</feature>
<dbReference type="Gene3D" id="1.20.58.340">
    <property type="entry name" value="Magnesium transport protein CorA, transmembrane region"/>
    <property type="match status" value="1"/>
</dbReference>
<dbReference type="OrthoDB" id="2309723at2759"/>
<reference evidence="2" key="1">
    <citation type="journal article" date="2020" name="Stud. Mycol.">
        <title>101 Dothideomycetes genomes: a test case for predicting lifestyles and emergence of pathogens.</title>
        <authorList>
            <person name="Haridas S."/>
            <person name="Albert R."/>
            <person name="Binder M."/>
            <person name="Bloem J."/>
            <person name="Labutti K."/>
            <person name="Salamov A."/>
            <person name="Andreopoulos B."/>
            <person name="Baker S."/>
            <person name="Barry K."/>
            <person name="Bills G."/>
            <person name="Bluhm B."/>
            <person name="Cannon C."/>
            <person name="Castanera R."/>
            <person name="Culley D."/>
            <person name="Daum C."/>
            <person name="Ezra D."/>
            <person name="Gonzalez J."/>
            <person name="Henrissat B."/>
            <person name="Kuo A."/>
            <person name="Liang C."/>
            <person name="Lipzen A."/>
            <person name="Lutzoni F."/>
            <person name="Magnuson J."/>
            <person name="Mondo S."/>
            <person name="Nolan M."/>
            <person name="Ohm R."/>
            <person name="Pangilinan J."/>
            <person name="Park H.-J."/>
            <person name="Ramirez L."/>
            <person name="Alfaro M."/>
            <person name="Sun H."/>
            <person name="Tritt A."/>
            <person name="Yoshinaga Y."/>
            <person name="Zwiers L.-H."/>
            <person name="Turgeon B."/>
            <person name="Goodwin S."/>
            <person name="Spatafora J."/>
            <person name="Crous P."/>
            <person name="Grigoriev I."/>
        </authorList>
    </citation>
    <scope>NUCLEOTIDE SEQUENCE</scope>
    <source>
        <strain evidence="2">CBS 107.79</strain>
    </source>
</reference>
<keyword evidence="3" id="KW-1185">Reference proteome</keyword>
<dbReference type="Proteomes" id="UP000800036">
    <property type="component" value="Unassembled WGS sequence"/>
</dbReference>
<dbReference type="EMBL" id="ML976662">
    <property type="protein sequence ID" value="KAF1977727.1"/>
    <property type="molecule type" value="Genomic_DNA"/>
</dbReference>
<keyword evidence="1" id="KW-1133">Transmembrane helix</keyword>
<evidence type="ECO:0000313" key="2">
    <source>
        <dbReference type="EMBL" id="KAF1977727.1"/>
    </source>
</evidence>
<feature type="transmembrane region" description="Helical" evidence="1">
    <location>
        <begin position="95"/>
        <end position="112"/>
    </location>
</feature>
<feature type="transmembrane region" description="Helical" evidence="1">
    <location>
        <begin position="20"/>
        <end position="36"/>
    </location>
</feature>
<sequence>MDDPIDPYALVQSLYGPGTVTAWLLTLTSVFLTWTLNRHSRSKDTISLDFIAVLLFPVVASAHFMYRMTQLTVPMAQLITSKHRADVQEMAALEAPLNICETFSIAALILVIPHFNGEMKWRRFLAVLVVGLVSWATENLLYASATAKGVEVSQATLSRPYAFLFMPIIAGSWTFLAICITVALGIWVLVPIIRSRRSEPPQNTTHAFRLNTICGRTGAEAELAYRETILFQRHERLARELSREAMAMRTLPVLTLFFLPMTFASTFFSMSFETNATYWTPKVPRKPSRFMFLPNSNVSIWELDQAVALTTGVIILLHAIWSAYKSRGTDAPQEERTIVRRNSI</sequence>
<feature type="transmembrane region" description="Helical" evidence="1">
    <location>
        <begin position="48"/>
        <end position="66"/>
    </location>
</feature>
<evidence type="ECO:0000313" key="3">
    <source>
        <dbReference type="Proteomes" id="UP000800036"/>
    </source>
</evidence>
<keyword evidence="1" id="KW-0812">Transmembrane</keyword>
<feature type="transmembrane region" description="Helical" evidence="1">
    <location>
        <begin position="251"/>
        <end position="272"/>
    </location>
</feature>
<organism evidence="2 3">
    <name type="scientific">Bimuria novae-zelandiae CBS 107.79</name>
    <dbReference type="NCBI Taxonomy" id="1447943"/>
    <lineage>
        <taxon>Eukaryota</taxon>
        <taxon>Fungi</taxon>
        <taxon>Dikarya</taxon>
        <taxon>Ascomycota</taxon>
        <taxon>Pezizomycotina</taxon>
        <taxon>Dothideomycetes</taxon>
        <taxon>Pleosporomycetidae</taxon>
        <taxon>Pleosporales</taxon>
        <taxon>Massarineae</taxon>
        <taxon>Didymosphaeriaceae</taxon>
        <taxon>Bimuria</taxon>
    </lineage>
</organism>
<keyword evidence="1" id="KW-0472">Membrane</keyword>
<proteinExistence type="predicted"/>
<protein>
    <submittedName>
        <fullName evidence="2">Uncharacterized protein</fullName>
    </submittedName>
</protein>